<evidence type="ECO:0000256" key="7">
    <source>
        <dbReference type="RuleBase" id="RU000304"/>
    </source>
</evidence>
<sequence>MGFLSALDAIAHGGIQQPESYVKKKNYTFDKELGRGSFGSVRKAVRISDKKEVAIKIISKKTVKGHFDMVLSEMNVLKDLNHPNVIGFFDFFESRDKFYMVFELATGGELFERLFERGKFTEKDAVVIVRAILNGLQYLHSKNIVHRDMKPENLLFKTPDEDAELVICDFGIAKQSDDTSMLHTVCGSPLYVAPEVLKRENYGAPVDLWAVGVITYMLLCGYQPFQAEDQVELMDEITNAKYEFHERYWRNISQDAKDFIRKLLTLEPSARLTAEEALKDKWMTGLDATDIDILPAVRENFNPRRTLKNAVRAVSAMNRLRAASIEKRGEGNEEKNVAQLAILRAMAANKNKQQQPPAAPAAAAPAPAVPATTQ</sequence>
<dbReference type="PROSITE" id="PS00107">
    <property type="entry name" value="PROTEIN_KINASE_ATP"/>
    <property type="match status" value="1"/>
</dbReference>
<keyword evidence="1 7" id="KW-0723">Serine/threonine-protein kinase</keyword>
<protein>
    <submittedName>
        <fullName evidence="10">Calcium calmodulin-dependent protein kinase</fullName>
    </submittedName>
</protein>
<dbReference type="InterPro" id="IPR017441">
    <property type="entry name" value="Protein_kinase_ATP_BS"/>
</dbReference>
<dbReference type="SMART" id="SM00220">
    <property type="entry name" value="S_TKc"/>
    <property type="match status" value="1"/>
</dbReference>
<comment type="caution">
    <text evidence="10">The sequence shown here is derived from an EMBL/GenBank/DDBJ whole genome shotgun (WGS) entry which is preliminary data.</text>
</comment>
<evidence type="ECO:0000256" key="5">
    <source>
        <dbReference type="ARBA" id="ARBA00022840"/>
    </source>
</evidence>
<organism evidence="10 11">
    <name type="scientific">Lichtheimia corymbifera JMRC:FSU:9682</name>
    <dbReference type="NCBI Taxonomy" id="1263082"/>
    <lineage>
        <taxon>Eukaryota</taxon>
        <taxon>Fungi</taxon>
        <taxon>Fungi incertae sedis</taxon>
        <taxon>Mucoromycota</taxon>
        <taxon>Mucoromycotina</taxon>
        <taxon>Mucoromycetes</taxon>
        <taxon>Mucorales</taxon>
        <taxon>Lichtheimiaceae</taxon>
        <taxon>Lichtheimia</taxon>
    </lineage>
</organism>
<keyword evidence="5 6" id="KW-0067">ATP-binding</keyword>
<evidence type="ECO:0000256" key="3">
    <source>
        <dbReference type="ARBA" id="ARBA00022741"/>
    </source>
</evidence>
<dbReference type="VEuPathDB" id="FungiDB:LCOR_09088.1"/>
<feature type="compositionally biased region" description="Low complexity" evidence="8">
    <location>
        <begin position="360"/>
        <end position="374"/>
    </location>
</feature>
<dbReference type="GO" id="GO:0004674">
    <property type="term" value="F:protein serine/threonine kinase activity"/>
    <property type="evidence" value="ECO:0007669"/>
    <property type="project" value="UniProtKB-KW"/>
</dbReference>
<keyword evidence="2" id="KW-0808">Transferase</keyword>
<evidence type="ECO:0000313" key="11">
    <source>
        <dbReference type="Proteomes" id="UP000027586"/>
    </source>
</evidence>
<evidence type="ECO:0000256" key="6">
    <source>
        <dbReference type="PROSITE-ProRule" id="PRU10141"/>
    </source>
</evidence>
<dbReference type="InterPro" id="IPR008271">
    <property type="entry name" value="Ser/Thr_kinase_AS"/>
</dbReference>
<evidence type="ECO:0000313" key="10">
    <source>
        <dbReference type="EMBL" id="CDH58216.1"/>
    </source>
</evidence>
<accession>A0A068SAD6</accession>
<dbReference type="InterPro" id="IPR011009">
    <property type="entry name" value="Kinase-like_dom_sf"/>
</dbReference>
<dbReference type="FunFam" id="1.10.510.10:FF:000026">
    <property type="entry name" value="Calcium/calmodulin-dependent protein kinase type 1"/>
    <property type="match status" value="1"/>
</dbReference>
<proteinExistence type="inferred from homology"/>
<gene>
    <name evidence="10" type="ORF">LCOR_09088.1</name>
</gene>
<dbReference type="STRING" id="1263082.A0A068SAD6"/>
<feature type="binding site" evidence="6">
    <location>
        <position position="56"/>
    </location>
    <ligand>
        <name>ATP</name>
        <dbReference type="ChEBI" id="CHEBI:30616"/>
    </ligand>
</feature>
<keyword evidence="11" id="KW-1185">Reference proteome</keyword>
<dbReference type="GO" id="GO:0005524">
    <property type="term" value="F:ATP binding"/>
    <property type="evidence" value="ECO:0007669"/>
    <property type="project" value="UniProtKB-UniRule"/>
</dbReference>
<dbReference type="OrthoDB" id="40902at2759"/>
<dbReference type="PANTHER" id="PTHR24347">
    <property type="entry name" value="SERINE/THREONINE-PROTEIN KINASE"/>
    <property type="match status" value="1"/>
</dbReference>
<dbReference type="SUPFAM" id="SSF56112">
    <property type="entry name" value="Protein kinase-like (PK-like)"/>
    <property type="match status" value="1"/>
</dbReference>
<dbReference type="AlphaFoldDB" id="A0A068SAD6"/>
<dbReference type="PROSITE" id="PS00108">
    <property type="entry name" value="PROTEIN_KINASE_ST"/>
    <property type="match status" value="1"/>
</dbReference>
<reference evidence="10" key="1">
    <citation type="submission" date="2013-08" db="EMBL/GenBank/DDBJ databases">
        <title>Gene expansion shapes genome architecture in the human pathogen Lichtheimia corymbifera: an evolutionary genomics analysis in the ancient terrestrial Mucorales (Mucoromycotina).</title>
        <authorList>
            <person name="Schwartze V.U."/>
            <person name="Winter S."/>
            <person name="Shelest E."/>
            <person name="Marcet-Houben M."/>
            <person name="Horn F."/>
            <person name="Wehner S."/>
            <person name="Hoffmann K."/>
            <person name="Riege K."/>
            <person name="Sammeth M."/>
            <person name="Nowrousian M."/>
            <person name="Valiante V."/>
            <person name="Linde J."/>
            <person name="Jacobsen I.D."/>
            <person name="Marz M."/>
            <person name="Brakhage A.A."/>
            <person name="Gabaldon T."/>
            <person name="Bocker S."/>
            <person name="Voigt K."/>
        </authorList>
    </citation>
    <scope>NUCLEOTIDE SEQUENCE [LARGE SCALE GENOMIC DNA]</scope>
    <source>
        <strain evidence="10">FSU 9682</strain>
    </source>
</reference>
<dbReference type="InterPro" id="IPR000719">
    <property type="entry name" value="Prot_kinase_dom"/>
</dbReference>
<dbReference type="EMBL" id="CBTN010000054">
    <property type="protein sequence ID" value="CDH58216.1"/>
    <property type="molecule type" value="Genomic_DNA"/>
</dbReference>
<feature type="domain" description="Protein kinase" evidence="9">
    <location>
        <begin position="27"/>
        <end position="283"/>
    </location>
</feature>
<dbReference type="Pfam" id="PF00069">
    <property type="entry name" value="Pkinase"/>
    <property type="match status" value="1"/>
</dbReference>
<name>A0A068SAD6_9FUNG</name>
<dbReference type="CDD" id="cd05117">
    <property type="entry name" value="STKc_CAMK"/>
    <property type="match status" value="1"/>
</dbReference>
<evidence type="ECO:0000256" key="2">
    <source>
        <dbReference type="ARBA" id="ARBA00022679"/>
    </source>
</evidence>
<keyword evidence="3 6" id="KW-0547">Nucleotide-binding</keyword>
<evidence type="ECO:0000256" key="1">
    <source>
        <dbReference type="ARBA" id="ARBA00022527"/>
    </source>
</evidence>
<comment type="similarity">
    <text evidence="7">Belongs to the protein kinase superfamily.</text>
</comment>
<dbReference type="Gene3D" id="1.10.510.10">
    <property type="entry name" value="Transferase(Phosphotransferase) domain 1"/>
    <property type="match status" value="1"/>
</dbReference>
<evidence type="ECO:0000256" key="8">
    <source>
        <dbReference type="SAM" id="MobiDB-lite"/>
    </source>
</evidence>
<dbReference type="Proteomes" id="UP000027586">
    <property type="component" value="Unassembled WGS sequence"/>
</dbReference>
<dbReference type="PROSITE" id="PS50011">
    <property type="entry name" value="PROTEIN_KINASE_DOM"/>
    <property type="match status" value="1"/>
</dbReference>
<dbReference type="FunFam" id="3.30.200.20:FF:000315">
    <property type="entry name" value="Calcium-dependent protein kinase 3"/>
    <property type="match status" value="1"/>
</dbReference>
<feature type="region of interest" description="Disordered" evidence="8">
    <location>
        <begin position="348"/>
        <end position="374"/>
    </location>
</feature>
<evidence type="ECO:0000256" key="4">
    <source>
        <dbReference type="ARBA" id="ARBA00022777"/>
    </source>
</evidence>
<keyword evidence="4 10" id="KW-0418">Kinase</keyword>
<evidence type="ECO:0000259" key="9">
    <source>
        <dbReference type="PROSITE" id="PS50011"/>
    </source>
</evidence>